<protein>
    <submittedName>
        <fullName evidence="1">p44 outer membrane protein, silent</fullName>
    </submittedName>
</protein>
<dbReference type="EMBL" id="CCXQ01000091">
    <property type="protein sequence ID" value="CEG20823.1"/>
    <property type="molecule type" value="Genomic_DNA"/>
</dbReference>
<evidence type="ECO:0000313" key="1">
    <source>
        <dbReference type="EMBL" id="CEG20823.1"/>
    </source>
</evidence>
<dbReference type="AlphaFoldDB" id="A0A098EEV6"/>
<reference evidence="1 2" key="1">
    <citation type="submission" date="2014-09" db="EMBL/GenBank/DDBJ databases">
        <authorList>
            <person name="Loux Valentin"/>
            <person name="Dugat Thibaut"/>
        </authorList>
    </citation>
    <scope>NUCLEOTIDE SEQUENCE [LARGE SCALE GENOMIC DNA]</scope>
    <source>
        <strain evidence="1 2">BOV-10_179</strain>
    </source>
</reference>
<name>A0A098EEV6_ANAPH</name>
<gene>
    <name evidence="1" type="primary">p44</name>
    <name evidence="1" type="ORF">ANAPHAGO_00127</name>
</gene>
<proteinExistence type="predicted"/>
<organism evidence="1 2">
    <name type="scientific">Anaplasma phagocytophilum</name>
    <name type="common">Ehrlichia phagocytophila</name>
    <dbReference type="NCBI Taxonomy" id="948"/>
    <lineage>
        <taxon>Bacteria</taxon>
        <taxon>Pseudomonadati</taxon>
        <taxon>Pseudomonadota</taxon>
        <taxon>Alphaproteobacteria</taxon>
        <taxon>Rickettsiales</taxon>
        <taxon>Anaplasmataceae</taxon>
        <taxon>Anaplasma</taxon>
        <taxon>phagocytophilum group</taxon>
    </lineage>
</organism>
<accession>A0A098EEV6</accession>
<sequence>MMLLLGRLITWPLLLPRLPGRTSFSLRMLLKFLILPLMGRFVIKVMRKALGIVVLQRTARA</sequence>
<dbReference type="Proteomes" id="UP000055047">
    <property type="component" value="Unassembled WGS sequence"/>
</dbReference>
<evidence type="ECO:0000313" key="2">
    <source>
        <dbReference type="Proteomes" id="UP000055047"/>
    </source>
</evidence>